<keyword evidence="2" id="KW-1185">Reference proteome</keyword>
<evidence type="ECO:0000313" key="2">
    <source>
        <dbReference type="Proteomes" id="UP000634136"/>
    </source>
</evidence>
<dbReference type="AlphaFoldDB" id="A0A834TT85"/>
<proteinExistence type="predicted"/>
<dbReference type="PANTHER" id="PTHR33103">
    <property type="entry name" value="OS01G0153900 PROTEIN"/>
    <property type="match status" value="1"/>
</dbReference>
<dbReference type="Proteomes" id="UP000634136">
    <property type="component" value="Unassembled WGS sequence"/>
</dbReference>
<sequence length="222" mass="25831">MISDCVWYAENTKEKRWDSSYTTFVWQSKRRERENNQYAPFFFFLSPPQPPQAYFLSAPKPISSVSLLPLYCFGRQRKKQGGCGGSNTDLVDTLFSFLSLPLGTIIRLMGKQDLKDLLILGSINNLYHIVENSALIIFERISASKCCFVREIPAIHWPNDGTQQKGKEAKECVDQVRGCFRYNYLVSFFVHQKLQRKRWRLLLLGRIHERSFLLHRLLSLAS</sequence>
<organism evidence="1 2">
    <name type="scientific">Senna tora</name>
    <dbReference type="NCBI Taxonomy" id="362788"/>
    <lineage>
        <taxon>Eukaryota</taxon>
        <taxon>Viridiplantae</taxon>
        <taxon>Streptophyta</taxon>
        <taxon>Embryophyta</taxon>
        <taxon>Tracheophyta</taxon>
        <taxon>Spermatophyta</taxon>
        <taxon>Magnoliopsida</taxon>
        <taxon>eudicotyledons</taxon>
        <taxon>Gunneridae</taxon>
        <taxon>Pentapetalae</taxon>
        <taxon>rosids</taxon>
        <taxon>fabids</taxon>
        <taxon>Fabales</taxon>
        <taxon>Fabaceae</taxon>
        <taxon>Caesalpinioideae</taxon>
        <taxon>Cassia clade</taxon>
        <taxon>Senna</taxon>
    </lineage>
</organism>
<dbReference type="Pfam" id="PF05056">
    <property type="entry name" value="DUF674"/>
    <property type="match status" value="1"/>
</dbReference>
<reference evidence="1" key="1">
    <citation type="submission" date="2020-09" db="EMBL/GenBank/DDBJ databases">
        <title>Genome-Enabled Discovery of Anthraquinone Biosynthesis in Senna tora.</title>
        <authorList>
            <person name="Kang S.-H."/>
            <person name="Pandey R.P."/>
            <person name="Lee C.-M."/>
            <person name="Sim J.-S."/>
            <person name="Jeong J.-T."/>
            <person name="Choi B.-S."/>
            <person name="Jung M."/>
            <person name="Ginzburg D."/>
            <person name="Zhao K."/>
            <person name="Won S.Y."/>
            <person name="Oh T.-J."/>
            <person name="Yu Y."/>
            <person name="Kim N.-H."/>
            <person name="Lee O.R."/>
            <person name="Lee T.-H."/>
            <person name="Bashyal P."/>
            <person name="Kim T.-S."/>
            <person name="Lee W.-H."/>
            <person name="Kawkins C."/>
            <person name="Kim C.-K."/>
            <person name="Kim J.S."/>
            <person name="Ahn B.O."/>
            <person name="Rhee S.Y."/>
            <person name="Sohng J.K."/>
        </authorList>
    </citation>
    <scope>NUCLEOTIDE SEQUENCE</scope>
    <source>
        <tissue evidence="1">Leaf</tissue>
    </source>
</reference>
<gene>
    <name evidence="1" type="ORF">G2W53_018911</name>
</gene>
<dbReference type="InterPro" id="IPR007750">
    <property type="entry name" value="DUF674"/>
</dbReference>
<comment type="caution">
    <text evidence="1">The sequence shown here is derived from an EMBL/GenBank/DDBJ whole genome shotgun (WGS) entry which is preliminary data.</text>
</comment>
<protein>
    <submittedName>
        <fullName evidence="1">Uncharacterized protein</fullName>
    </submittedName>
</protein>
<accession>A0A834TT85</accession>
<name>A0A834TT85_9FABA</name>
<evidence type="ECO:0000313" key="1">
    <source>
        <dbReference type="EMBL" id="KAF7827747.1"/>
    </source>
</evidence>
<dbReference type="EMBL" id="JAAIUW010000006">
    <property type="protein sequence ID" value="KAF7827747.1"/>
    <property type="molecule type" value="Genomic_DNA"/>
</dbReference>
<dbReference type="PANTHER" id="PTHR33103:SF27">
    <property type="entry name" value="OS04G0594700 PROTEIN"/>
    <property type="match status" value="1"/>
</dbReference>